<proteinExistence type="predicted"/>
<evidence type="ECO:0000259" key="1">
    <source>
        <dbReference type="Pfam" id="PF14347"/>
    </source>
</evidence>
<evidence type="ECO:0000313" key="3">
    <source>
        <dbReference type="Proteomes" id="UP000318710"/>
    </source>
</evidence>
<comment type="caution">
    <text evidence="2">The sequence shown here is derived from an EMBL/GenBank/DDBJ whole genome shotgun (WGS) entry which is preliminary data.</text>
</comment>
<gene>
    <name evidence="2" type="ORF">EVA93_02965</name>
</gene>
<reference evidence="2 3" key="1">
    <citation type="submission" date="2019-02" db="EMBL/GenBank/DDBJ databases">
        <title>Prokaryotic population dynamics and viral predation in marine succession experiment using metagenomics: the confinement effect.</title>
        <authorList>
            <person name="Haro-Moreno J.M."/>
            <person name="Rodriguez-Valera F."/>
            <person name="Lopez-Perez M."/>
        </authorList>
    </citation>
    <scope>NUCLEOTIDE SEQUENCE [LARGE SCALE GENOMIC DNA]</scope>
    <source>
        <strain evidence="2">MED-G160</strain>
    </source>
</reference>
<dbReference type="InterPro" id="IPR025512">
    <property type="entry name" value="DUF4399"/>
</dbReference>
<dbReference type="Proteomes" id="UP000318710">
    <property type="component" value="Unassembled WGS sequence"/>
</dbReference>
<name>A0A520N2E2_9GAMM</name>
<organism evidence="2 3">
    <name type="scientific">SAR86 cluster bacterium</name>
    <dbReference type="NCBI Taxonomy" id="2030880"/>
    <lineage>
        <taxon>Bacteria</taxon>
        <taxon>Pseudomonadati</taxon>
        <taxon>Pseudomonadota</taxon>
        <taxon>Gammaproteobacteria</taxon>
        <taxon>SAR86 cluster</taxon>
    </lineage>
</organism>
<dbReference type="AlphaFoldDB" id="A0A520N2E2"/>
<evidence type="ECO:0000313" key="2">
    <source>
        <dbReference type="EMBL" id="RZO27599.1"/>
    </source>
</evidence>
<dbReference type="Pfam" id="PF14347">
    <property type="entry name" value="DUF4399"/>
    <property type="match status" value="1"/>
</dbReference>
<sequence length="154" mass="17334">MKHILYFLFVSPLAFSFESLNNCDDIELFFLSPQDGFVSENQKLKVEFGTKNINISPAGVVVEKKDDCKVSGHHHLIINNAYEVQSFENKPIPYGANILHFGGGQKEAELSLPPGNYSLQLAIGDYEHKPINRNKSDQKYDPILSEIINVEILP</sequence>
<dbReference type="EMBL" id="SHBF01000014">
    <property type="protein sequence ID" value="RZO27599.1"/>
    <property type="molecule type" value="Genomic_DNA"/>
</dbReference>
<feature type="domain" description="DUF4399" evidence="1">
    <location>
        <begin position="46"/>
        <end position="134"/>
    </location>
</feature>
<accession>A0A520N2E2</accession>
<protein>
    <submittedName>
        <fullName evidence="2">DUF4399 domain-containing protein</fullName>
    </submittedName>
</protein>